<evidence type="ECO:0000313" key="2">
    <source>
        <dbReference type="Proteomes" id="UP000196694"/>
    </source>
</evidence>
<name>A0A211YN33_9CREN</name>
<dbReference type="EMBL" id="NCQP01000006">
    <property type="protein sequence ID" value="OWJ54334.1"/>
    <property type="molecule type" value="Genomic_DNA"/>
</dbReference>
<comment type="caution">
    <text evidence="1">The sequence shown here is derived from an EMBL/GenBank/DDBJ whole genome shotgun (WGS) entry which is preliminary data.</text>
</comment>
<keyword evidence="2" id="KW-1185">Reference proteome</keyword>
<sequence>METMPRNLTPTRPILYVVAAAIVLAATQLAAKAAVFTFMPGSLEASYGGPYLALEDPSTPSVNVTLGLNQSSAFITVKAVDDYILLTRNPGFDTGPDYWYFSPGMYLNNAFWATVAGNGFIVVNGTMPGAYSSDAFALIQPIVFPSKPGSIVGNVTWRVDVYQLGSALFYTDLYILAVGIYDPVNGIFIASNDTGIIDAATWNGTTLVFRYTLDPTGIEPGVEYYFVVLFDVYHFGVGRGGGDSYFEFWIDSAFLEAKPAFPSFAGTIVAGENLVGVPYTARLVLTSLSTAYAVNVTLYLTNATAYASTPINITLGSVIDGSTSFLPIQQMPGYSDLRVHLAASIPVGATAVLELQLVYNSSRGVEVRLPLIVEIIDPPRHRHRSFNCSLEPVDEPWWPRIMAKGFISLARMHIDVHNLLETLPELRHSIDELAEKVLESIEDMYSVYNASNTTIDHPAVDDD</sequence>
<organism evidence="1 2">
    <name type="scientific">Pyrodictium delaneyi</name>
    <dbReference type="NCBI Taxonomy" id="1273541"/>
    <lineage>
        <taxon>Archaea</taxon>
        <taxon>Thermoproteota</taxon>
        <taxon>Thermoprotei</taxon>
        <taxon>Desulfurococcales</taxon>
        <taxon>Pyrodictiaceae</taxon>
        <taxon>Pyrodictium</taxon>
    </lineage>
</organism>
<accession>A0A211YN33</accession>
<gene>
    <name evidence="1" type="ORF">Pdsh_07570</name>
</gene>
<dbReference type="AlphaFoldDB" id="A0A211YN33"/>
<protein>
    <submittedName>
        <fullName evidence="1">Uncharacterized protein</fullName>
    </submittedName>
</protein>
<reference evidence="1 2" key="1">
    <citation type="submission" date="2017-05" db="EMBL/GenBank/DDBJ databases">
        <title>The draft genome of the hyperthermophilic archaeon 'Pyrodictium delaneyi strain Hulk', an iron and nitrate reducer, reveals the capacity for sulfate reduction.</title>
        <authorList>
            <person name="Demey L.M."/>
            <person name="Miller C."/>
            <person name="Manzella M."/>
            <person name="Reguera G."/>
            <person name="Kashefi K."/>
        </authorList>
    </citation>
    <scope>NUCLEOTIDE SEQUENCE [LARGE SCALE GENOMIC DNA]</scope>
    <source>
        <strain evidence="1 2">Hulk</strain>
    </source>
</reference>
<proteinExistence type="predicted"/>
<dbReference type="Proteomes" id="UP000196694">
    <property type="component" value="Unassembled WGS sequence"/>
</dbReference>
<evidence type="ECO:0000313" key="1">
    <source>
        <dbReference type="EMBL" id="OWJ54334.1"/>
    </source>
</evidence>